<reference evidence="3 4" key="1">
    <citation type="submission" date="2014-07" db="EMBL/GenBank/DDBJ databases">
        <authorList>
            <person name="McCorrison J."/>
            <person name="Sanka R."/>
            <person name="Torralba M."/>
            <person name="Gillis M."/>
            <person name="Haft D.H."/>
            <person name="Methe B."/>
            <person name="Sutton G."/>
            <person name="Nelson K.E."/>
        </authorList>
    </citation>
    <scope>NUCLEOTIDE SEQUENCE [LARGE SCALE GENOMIC DNA]</scope>
    <source>
        <strain evidence="3 4">DNF00058</strain>
    </source>
</reference>
<protein>
    <recommendedName>
        <fullName evidence="5">Phosphate transport regulator</fullName>
    </recommendedName>
</protein>
<name>A0A096D1U7_9BACT</name>
<dbReference type="RefSeq" id="WP_036856092.1">
    <property type="nucleotide sequence ID" value="NZ_JRNU01000036.1"/>
</dbReference>
<dbReference type="Proteomes" id="UP000029614">
    <property type="component" value="Unassembled WGS sequence"/>
</dbReference>
<gene>
    <name evidence="3" type="ORF">HMPREF9302_07240</name>
</gene>
<dbReference type="EMBL" id="JRNU01000036">
    <property type="protein sequence ID" value="KGF51484.1"/>
    <property type="molecule type" value="Genomic_DNA"/>
</dbReference>
<dbReference type="PANTHER" id="PTHR37298">
    <property type="entry name" value="UPF0111 PROTEIN YKAA"/>
    <property type="match status" value="1"/>
</dbReference>
<proteinExistence type="inferred from homology"/>
<keyword evidence="4" id="KW-1185">Reference proteome</keyword>
<comment type="caution">
    <text evidence="3">The sequence shown here is derived from an EMBL/GenBank/DDBJ whole genome shotgun (WGS) entry which is preliminary data.</text>
</comment>
<dbReference type="InterPro" id="IPR018445">
    <property type="entry name" value="Put_Phosphate_transp_reg"/>
</dbReference>
<accession>A0A096D1U7</accession>
<comment type="similarity">
    <text evidence="1">Belongs to the UPF0111 family.</text>
</comment>
<dbReference type="OrthoDB" id="9797568at2"/>
<dbReference type="AlphaFoldDB" id="A0A096D1U7"/>
<evidence type="ECO:0000256" key="1">
    <source>
        <dbReference type="ARBA" id="ARBA00008591"/>
    </source>
</evidence>
<dbReference type="InterPro" id="IPR052912">
    <property type="entry name" value="UPF0111_domain"/>
</dbReference>
<dbReference type="PANTHER" id="PTHR37298:SF1">
    <property type="entry name" value="UPF0111 PROTEIN YKAA"/>
    <property type="match status" value="1"/>
</dbReference>
<dbReference type="Gene3D" id="1.20.58.220">
    <property type="entry name" value="Phosphate transport system protein phou homolog 2, domain 2"/>
    <property type="match status" value="1"/>
</dbReference>
<evidence type="ECO:0008006" key="5">
    <source>
        <dbReference type="Google" id="ProtNLM"/>
    </source>
</evidence>
<organism evidence="3 4">
    <name type="scientific">Prevotella amnii DNF00058</name>
    <dbReference type="NCBI Taxonomy" id="1401066"/>
    <lineage>
        <taxon>Bacteria</taxon>
        <taxon>Pseudomonadati</taxon>
        <taxon>Bacteroidota</taxon>
        <taxon>Bacteroidia</taxon>
        <taxon>Bacteroidales</taxon>
        <taxon>Prevotellaceae</taxon>
        <taxon>Prevotella</taxon>
    </lineage>
</organism>
<dbReference type="InterPro" id="IPR038078">
    <property type="entry name" value="PhoU-like_sf"/>
</dbReference>
<evidence type="ECO:0000313" key="3">
    <source>
        <dbReference type="EMBL" id="KGF51484.1"/>
    </source>
</evidence>
<evidence type="ECO:0000313" key="4">
    <source>
        <dbReference type="Proteomes" id="UP000029614"/>
    </source>
</evidence>
<dbReference type="Pfam" id="PF01865">
    <property type="entry name" value="PhoU_div"/>
    <property type="match status" value="1"/>
</dbReference>
<sequence>MQNSILSRFTPKEPKFFNFLKQVSSISKEASSLLGEALKTKTQEEHLDYFHKIKEKEHKADILANKIFEALEASFITPFDREDISELSNRLDDVIDYINGSSKRIAIYNPHVIHPAIIKLSDLVIAGAKAVDDGINMLSSLRNNKKDVKEIVNSLHKLENEADEVYEMAIREIFEKETNAIELMKTKEVLSELEKTTDAIEHVGKILKTIIVKYA</sequence>
<feature type="coiled-coil region" evidence="2">
    <location>
        <begin position="141"/>
        <end position="168"/>
    </location>
</feature>
<keyword evidence="2" id="KW-0175">Coiled coil</keyword>
<evidence type="ECO:0000256" key="2">
    <source>
        <dbReference type="SAM" id="Coils"/>
    </source>
</evidence>